<evidence type="ECO:0000256" key="1">
    <source>
        <dbReference type="SAM" id="MobiDB-lite"/>
    </source>
</evidence>
<dbReference type="Pfam" id="PF12843">
    <property type="entry name" value="QSregVF_b"/>
    <property type="match status" value="1"/>
</dbReference>
<feature type="region of interest" description="Disordered" evidence="1">
    <location>
        <begin position="41"/>
        <end position="60"/>
    </location>
</feature>
<dbReference type="AlphaFoldDB" id="A0A160THP4"/>
<sequence>MDIPEEYLLWMNNKGFPQGQLGQLLALALELKIHGLEDILTPLRKNNPPNHQHSTDDTLH</sequence>
<dbReference type="EMBL" id="CZQC01000072">
    <property type="protein sequence ID" value="CUS42944.1"/>
    <property type="molecule type" value="Genomic_DNA"/>
</dbReference>
<name>A0A160THP4_9ZZZZ</name>
<protein>
    <submittedName>
        <fullName evidence="2">Cytoplasmic protein</fullName>
    </submittedName>
</protein>
<accession>A0A160THP4</accession>
<proteinExistence type="predicted"/>
<organism evidence="2">
    <name type="scientific">hydrothermal vent metagenome</name>
    <dbReference type="NCBI Taxonomy" id="652676"/>
    <lineage>
        <taxon>unclassified sequences</taxon>
        <taxon>metagenomes</taxon>
        <taxon>ecological metagenomes</taxon>
    </lineage>
</organism>
<dbReference type="InterPro" id="IPR024530">
    <property type="entry name" value="QSregVF_b"/>
</dbReference>
<evidence type="ECO:0000313" key="2">
    <source>
        <dbReference type="EMBL" id="CUS42944.1"/>
    </source>
</evidence>
<reference evidence="2" key="1">
    <citation type="submission" date="2015-10" db="EMBL/GenBank/DDBJ databases">
        <authorList>
            <person name="Gilbert D.G."/>
        </authorList>
    </citation>
    <scope>NUCLEOTIDE SEQUENCE</scope>
</reference>
<gene>
    <name evidence="2" type="ORF">MGWOODY_Tha2818</name>
</gene>